<sequence length="50" mass="5627">IDLIDKELNNLATITIDNNILMVIDLTKDKELNNLAVITVDNNSQAFKIE</sequence>
<proteinExistence type="predicted"/>
<reference evidence="1" key="1">
    <citation type="submission" date="2021-06" db="EMBL/GenBank/DDBJ databases">
        <authorList>
            <person name="Kallberg Y."/>
            <person name="Tangrot J."/>
            <person name="Rosling A."/>
        </authorList>
    </citation>
    <scope>NUCLEOTIDE SEQUENCE</scope>
    <source>
        <strain evidence="1">MA461A</strain>
    </source>
</reference>
<feature type="non-terminal residue" evidence="1">
    <location>
        <position position="1"/>
    </location>
</feature>
<protein>
    <submittedName>
        <fullName evidence="1">7778_t:CDS:1</fullName>
    </submittedName>
</protein>
<dbReference type="Proteomes" id="UP000789920">
    <property type="component" value="Unassembled WGS sequence"/>
</dbReference>
<comment type="caution">
    <text evidence="1">The sequence shown here is derived from an EMBL/GenBank/DDBJ whole genome shotgun (WGS) entry which is preliminary data.</text>
</comment>
<evidence type="ECO:0000313" key="2">
    <source>
        <dbReference type="Proteomes" id="UP000789920"/>
    </source>
</evidence>
<dbReference type="EMBL" id="CAJVQC010172742">
    <property type="protein sequence ID" value="CAG8850803.1"/>
    <property type="molecule type" value="Genomic_DNA"/>
</dbReference>
<evidence type="ECO:0000313" key="1">
    <source>
        <dbReference type="EMBL" id="CAG8850803.1"/>
    </source>
</evidence>
<organism evidence="1 2">
    <name type="scientific">Racocetra persica</name>
    <dbReference type="NCBI Taxonomy" id="160502"/>
    <lineage>
        <taxon>Eukaryota</taxon>
        <taxon>Fungi</taxon>
        <taxon>Fungi incertae sedis</taxon>
        <taxon>Mucoromycota</taxon>
        <taxon>Glomeromycotina</taxon>
        <taxon>Glomeromycetes</taxon>
        <taxon>Diversisporales</taxon>
        <taxon>Gigasporaceae</taxon>
        <taxon>Racocetra</taxon>
    </lineage>
</organism>
<keyword evidence="2" id="KW-1185">Reference proteome</keyword>
<accession>A0ACA9SXD2</accession>
<name>A0ACA9SXD2_9GLOM</name>
<gene>
    <name evidence="1" type="ORF">RPERSI_LOCUS36264</name>
</gene>